<dbReference type="RefSeq" id="WP_074957076.1">
    <property type="nucleotide sequence ID" value="NZ_BJXR01000059.1"/>
</dbReference>
<accession>A0A511TDN8</accession>
<proteinExistence type="predicted"/>
<dbReference type="Proteomes" id="UP000321514">
    <property type="component" value="Unassembled WGS sequence"/>
</dbReference>
<evidence type="ECO:0000313" key="1">
    <source>
        <dbReference type="EMBL" id="GEN12279.1"/>
    </source>
</evidence>
<sequence>MARTDFLNVDLDVETQNLDELIPILEQKLVLVSQGGPRATFELNEQPANPDEAIQGLCAAIESLEGRARDLWDACTARSFDIGIESGTEPHSTIWPLQVDTLTRVARLQGTLAITVYSVQQRPDAKEP</sequence>
<evidence type="ECO:0000313" key="2">
    <source>
        <dbReference type="EMBL" id="SEU27342.1"/>
    </source>
</evidence>
<dbReference type="AlphaFoldDB" id="A0A511TDN8"/>
<dbReference type="EMBL" id="BJXR01000059">
    <property type="protein sequence ID" value="GEN12279.1"/>
    <property type="molecule type" value="Genomic_DNA"/>
</dbReference>
<evidence type="ECO:0000313" key="4">
    <source>
        <dbReference type="Proteomes" id="UP000321514"/>
    </source>
</evidence>
<evidence type="ECO:0000313" key="3">
    <source>
        <dbReference type="Proteomes" id="UP000183760"/>
    </source>
</evidence>
<dbReference type="OrthoDB" id="5382935at2"/>
<name>A0A511TDN8_MYXFU</name>
<comment type="caution">
    <text evidence="1">The sequence shown here is derived from an EMBL/GenBank/DDBJ whole genome shotgun (WGS) entry which is preliminary data.</text>
</comment>
<dbReference type="Proteomes" id="UP000183760">
    <property type="component" value="Unassembled WGS sequence"/>
</dbReference>
<organism evidence="1 4">
    <name type="scientific">Myxococcus fulvus</name>
    <dbReference type="NCBI Taxonomy" id="33"/>
    <lineage>
        <taxon>Bacteria</taxon>
        <taxon>Pseudomonadati</taxon>
        <taxon>Myxococcota</taxon>
        <taxon>Myxococcia</taxon>
        <taxon>Myxococcales</taxon>
        <taxon>Cystobacterineae</taxon>
        <taxon>Myxococcaceae</taxon>
        <taxon>Myxococcus</taxon>
    </lineage>
</organism>
<dbReference type="EMBL" id="FOIB01000007">
    <property type="protein sequence ID" value="SEU27342.1"/>
    <property type="molecule type" value="Genomic_DNA"/>
</dbReference>
<keyword evidence="3" id="KW-1185">Reference proteome</keyword>
<reference evidence="1 4" key="2">
    <citation type="submission" date="2019-07" db="EMBL/GenBank/DDBJ databases">
        <title>Whole genome shotgun sequence of Myxococcus fulvus NBRC 100333.</title>
        <authorList>
            <person name="Hosoyama A."/>
            <person name="Uohara A."/>
            <person name="Ohji S."/>
            <person name="Ichikawa N."/>
        </authorList>
    </citation>
    <scope>NUCLEOTIDE SEQUENCE [LARGE SCALE GENOMIC DNA]</scope>
    <source>
        <strain evidence="1 4">NBRC 100333</strain>
    </source>
</reference>
<gene>
    <name evidence="1" type="ORF">MFU01_73160</name>
    <name evidence="2" type="ORF">SAMN05443572_107435</name>
</gene>
<protein>
    <submittedName>
        <fullName evidence="1">Uncharacterized protein</fullName>
    </submittedName>
</protein>
<reference evidence="2 3" key="1">
    <citation type="submission" date="2016-10" db="EMBL/GenBank/DDBJ databases">
        <authorList>
            <person name="Varghese N."/>
            <person name="Submissions S."/>
        </authorList>
    </citation>
    <scope>NUCLEOTIDE SEQUENCE [LARGE SCALE GENOMIC DNA]</scope>
    <source>
        <strain evidence="2 3">DSM 16525</strain>
    </source>
</reference>